<sequence length="133" mass="15834">MNNHLDYLLTQVNYDTIIVPDIQYVRILIATVMRGRNYRRMTGKILLKRNVILEANRINFHYRHIINLATDHFWSLLPVSQRSQFTTLANRVNFMNPNYNIRMDTLLRISQLTERQETTSEFADMLYHGSSFP</sequence>
<proteinExistence type="predicted"/>
<dbReference type="OrthoDB" id="2309995at2759"/>
<comment type="caution">
    <text evidence="1">The sequence shown here is derived from an EMBL/GenBank/DDBJ whole genome shotgun (WGS) entry which is preliminary data.</text>
</comment>
<organism evidence="1 2">
    <name type="scientific">Funneliformis geosporum</name>
    <dbReference type="NCBI Taxonomy" id="1117311"/>
    <lineage>
        <taxon>Eukaryota</taxon>
        <taxon>Fungi</taxon>
        <taxon>Fungi incertae sedis</taxon>
        <taxon>Mucoromycota</taxon>
        <taxon>Glomeromycotina</taxon>
        <taxon>Glomeromycetes</taxon>
        <taxon>Glomerales</taxon>
        <taxon>Glomeraceae</taxon>
        <taxon>Funneliformis</taxon>
    </lineage>
</organism>
<accession>A0A9W4SPR3</accession>
<dbReference type="AlphaFoldDB" id="A0A9W4SPR3"/>
<reference evidence="1" key="1">
    <citation type="submission" date="2022-08" db="EMBL/GenBank/DDBJ databases">
        <authorList>
            <person name="Kallberg Y."/>
            <person name="Tangrot J."/>
            <person name="Rosling A."/>
        </authorList>
    </citation>
    <scope>NUCLEOTIDE SEQUENCE</scope>
    <source>
        <strain evidence="1">Wild A</strain>
    </source>
</reference>
<keyword evidence="2" id="KW-1185">Reference proteome</keyword>
<dbReference type="Proteomes" id="UP001153678">
    <property type="component" value="Unassembled WGS sequence"/>
</dbReference>
<evidence type="ECO:0000313" key="2">
    <source>
        <dbReference type="Proteomes" id="UP001153678"/>
    </source>
</evidence>
<gene>
    <name evidence="1" type="ORF">FWILDA_LOCUS7905</name>
</gene>
<protein>
    <submittedName>
        <fullName evidence="1">6943_t:CDS:1</fullName>
    </submittedName>
</protein>
<name>A0A9W4SPR3_9GLOM</name>
<dbReference type="EMBL" id="CAMKVN010001606">
    <property type="protein sequence ID" value="CAI2177080.1"/>
    <property type="molecule type" value="Genomic_DNA"/>
</dbReference>
<evidence type="ECO:0000313" key="1">
    <source>
        <dbReference type="EMBL" id="CAI2177080.1"/>
    </source>
</evidence>